<evidence type="ECO:0000313" key="8">
    <source>
        <dbReference type="EMBL" id="PIT90885.1"/>
    </source>
</evidence>
<evidence type="ECO:0000256" key="4">
    <source>
        <dbReference type="ARBA" id="ARBA00022759"/>
    </source>
</evidence>
<dbReference type="GO" id="GO:0004222">
    <property type="term" value="F:metalloendopeptidase activity"/>
    <property type="evidence" value="ECO:0007669"/>
    <property type="project" value="InterPro"/>
</dbReference>
<dbReference type="GO" id="GO:0008270">
    <property type="term" value="F:zinc ion binding"/>
    <property type="evidence" value="ECO:0007669"/>
    <property type="project" value="UniProtKB-UniRule"/>
</dbReference>
<evidence type="ECO:0000313" key="9">
    <source>
        <dbReference type="Proteomes" id="UP000228809"/>
    </source>
</evidence>
<keyword evidence="7" id="KW-0690">Ribosome biogenesis</keyword>
<dbReference type="SUPFAM" id="SSF55486">
    <property type="entry name" value="Metalloproteases ('zincins'), catalytic domain"/>
    <property type="match status" value="1"/>
</dbReference>
<keyword evidence="2 7" id="KW-0540">Nuclease</keyword>
<keyword evidence="4 7" id="KW-0255">Endonuclease</keyword>
<dbReference type="EC" id="3.1.-.-" evidence="7"/>
<sequence>MAELSIRNTTRQSLPRLPFARMKDSVLGKTYDLSLVFIGATRARRLNVETRGKDYVPTVLSFPLSKESGEIFICLSKALQEAPAYGKTPSQFIGYLFIHGLLHLDGLTHGSTMDKSEQMLSKKFDLN</sequence>
<dbReference type="AlphaFoldDB" id="A0A2M6WDR5"/>
<feature type="binding site" evidence="7">
    <location>
        <position position="109"/>
    </location>
    <ligand>
        <name>Zn(2+)</name>
        <dbReference type="ChEBI" id="CHEBI:29105"/>
        <note>catalytic</note>
    </ligand>
</feature>
<comment type="caution">
    <text evidence="8">The sequence shown here is derived from an EMBL/GenBank/DDBJ whole genome shotgun (WGS) entry which is preliminary data.</text>
</comment>
<keyword evidence="7" id="KW-0963">Cytoplasm</keyword>
<evidence type="ECO:0000256" key="6">
    <source>
        <dbReference type="ARBA" id="ARBA00022833"/>
    </source>
</evidence>
<proteinExistence type="inferred from homology"/>
<keyword evidence="7" id="KW-0698">rRNA processing</keyword>
<dbReference type="InterPro" id="IPR023091">
    <property type="entry name" value="MetalPrtase_cat_dom_sf_prd"/>
</dbReference>
<comment type="subcellular location">
    <subcellularLocation>
        <location evidence="7">Cytoplasm</location>
    </subcellularLocation>
</comment>
<dbReference type="HAMAP" id="MF_00009">
    <property type="entry name" value="Endoribonucl_YbeY"/>
    <property type="match status" value="1"/>
</dbReference>
<keyword evidence="6 7" id="KW-0862">Zinc</keyword>
<dbReference type="NCBIfam" id="TIGR00043">
    <property type="entry name" value="rRNA maturation RNase YbeY"/>
    <property type="match status" value="1"/>
</dbReference>
<gene>
    <name evidence="7 8" type="primary">ybeY</name>
    <name evidence="8" type="ORF">COU17_03495</name>
</gene>
<accession>A0A2M6WDR5</accession>
<feature type="binding site" evidence="7">
    <location>
        <position position="99"/>
    </location>
    <ligand>
        <name>Zn(2+)</name>
        <dbReference type="ChEBI" id="CHEBI:29105"/>
        <note>catalytic</note>
    </ligand>
</feature>
<dbReference type="GO" id="GO:0004521">
    <property type="term" value="F:RNA endonuclease activity"/>
    <property type="evidence" value="ECO:0007669"/>
    <property type="project" value="UniProtKB-UniRule"/>
</dbReference>
<evidence type="ECO:0000256" key="7">
    <source>
        <dbReference type="HAMAP-Rule" id="MF_00009"/>
    </source>
</evidence>
<comment type="similarity">
    <text evidence="1 7">Belongs to the endoribonuclease YbeY family.</text>
</comment>
<evidence type="ECO:0000256" key="2">
    <source>
        <dbReference type="ARBA" id="ARBA00022722"/>
    </source>
</evidence>
<dbReference type="InterPro" id="IPR002036">
    <property type="entry name" value="YbeY"/>
</dbReference>
<comment type="cofactor">
    <cofactor evidence="7">
        <name>Zn(2+)</name>
        <dbReference type="ChEBI" id="CHEBI:29105"/>
    </cofactor>
    <text evidence="7">Binds 1 zinc ion.</text>
</comment>
<dbReference type="EMBL" id="PFBJ01000019">
    <property type="protein sequence ID" value="PIT90885.1"/>
    <property type="molecule type" value="Genomic_DNA"/>
</dbReference>
<evidence type="ECO:0000256" key="3">
    <source>
        <dbReference type="ARBA" id="ARBA00022723"/>
    </source>
</evidence>
<dbReference type="Proteomes" id="UP000228809">
    <property type="component" value="Unassembled WGS sequence"/>
</dbReference>
<protein>
    <recommendedName>
        <fullName evidence="7">Endoribonuclease YbeY</fullName>
        <ecNumber evidence="7">3.1.-.-</ecNumber>
    </recommendedName>
</protein>
<dbReference type="GO" id="GO:0005737">
    <property type="term" value="C:cytoplasm"/>
    <property type="evidence" value="ECO:0007669"/>
    <property type="project" value="UniProtKB-SubCell"/>
</dbReference>
<keyword evidence="3 7" id="KW-0479">Metal-binding</keyword>
<comment type="function">
    <text evidence="7">Single strand-specific metallo-endoribonuclease involved in late-stage 70S ribosome quality control and in maturation of the 3' terminus of the 16S rRNA.</text>
</comment>
<dbReference type="Gene3D" id="3.40.390.30">
    <property type="entry name" value="Metalloproteases ('zincins'), catalytic domain"/>
    <property type="match status" value="1"/>
</dbReference>
<reference evidence="9" key="1">
    <citation type="submission" date="2017-09" db="EMBL/GenBank/DDBJ databases">
        <title>Depth-based differentiation of microbial function through sediment-hosted aquifers and enrichment of novel symbionts in the deep terrestrial subsurface.</title>
        <authorList>
            <person name="Probst A.J."/>
            <person name="Ladd B."/>
            <person name="Jarett J.K."/>
            <person name="Geller-Mcgrath D.E."/>
            <person name="Sieber C.M.K."/>
            <person name="Emerson J.B."/>
            <person name="Anantharaman K."/>
            <person name="Thomas B.C."/>
            <person name="Malmstrom R."/>
            <person name="Stieglmeier M."/>
            <person name="Klingl A."/>
            <person name="Woyke T."/>
            <person name="Ryan C.M."/>
            <person name="Banfield J.F."/>
        </authorList>
    </citation>
    <scope>NUCLEOTIDE SEQUENCE [LARGE SCALE GENOMIC DNA]</scope>
</reference>
<dbReference type="Pfam" id="PF02130">
    <property type="entry name" value="YbeY"/>
    <property type="match status" value="1"/>
</dbReference>
<keyword evidence="5 7" id="KW-0378">Hydrolase</keyword>
<dbReference type="GO" id="GO:0006364">
    <property type="term" value="P:rRNA processing"/>
    <property type="evidence" value="ECO:0007669"/>
    <property type="project" value="UniProtKB-UniRule"/>
</dbReference>
<name>A0A2M6WDR5_9BACT</name>
<organism evidence="8 9">
    <name type="scientific">Candidatus Kaiserbacteria bacterium CG10_big_fil_rev_8_21_14_0_10_49_17</name>
    <dbReference type="NCBI Taxonomy" id="1974609"/>
    <lineage>
        <taxon>Bacteria</taxon>
        <taxon>Candidatus Kaiseribacteriota</taxon>
    </lineage>
</organism>
<feature type="binding site" evidence="7">
    <location>
        <position position="103"/>
    </location>
    <ligand>
        <name>Zn(2+)</name>
        <dbReference type="ChEBI" id="CHEBI:29105"/>
        <note>catalytic</note>
    </ligand>
</feature>
<evidence type="ECO:0000256" key="5">
    <source>
        <dbReference type="ARBA" id="ARBA00022801"/>
    </source>
</evidence>
<evidence type="ECO:0000256" key="1">
    <source>
        <dbReference type="ARBA" id="ARBA00010875"/>
    </source>
</evidence>